<evidence type="ECO:0000313" key="3">
    <source>
        <dbReference type="Proteomes" id="UP000542674"/>
    </source>
</evidence>
<sequence>MSGDPPEPVVPPPPRCGRRTFPDRDRLDALEARMAELLDDEPEGGGR</sequence>
<evidence type="ECO:0000256" key="1">
    <source>
        <dbReference type="SAM" id="MobiDB-lite"/>
    </source>
</evidence>
<dbReference type="RefSeq" id="WP_184668495.1">
    <property type="nucleotide sequence ID" value="NZ_BAABAI010000013.1"/>
</dbReference>
<reference evidence="2 3" key="1">
    <citation type="submission" date="2020-08" db="EMBL/GenBank/DDBJ databases">
        <title>Sequencing the genomes of 1000 actinobacteria strains.</title>
        <authorList>
            <person name="Klenk H.-P."/>
        </authorList>
    </citation>
    <scope>NUCLEOTIDE SEQUENCE [LARGE SCALE GENOMIC DNA]</scope>
    <source>
        <strain evidence="2 3">DSM 45084</strain>
    </source>
</reference>
<name>A0A7W7WVI6_9PSEU</name>
<proteinExistence type="predicted"/>
<comment type="caution">
    <text evidence="2">The sequence shown here is derived from an EMBL/GenBank/DDBJ whole genome shotgun (WGS) entry which is preliminary data.</text>
</comment>
<dbReference type="EMBL" id="JACHJS010000001">
    <property type="protein sequence ID" value="MBB4965101.1"/>
    <property type="molecule type" value="Genomic_DNA"/>
</dbReference>
<feature type="compositionally biased region" description="Pro residues" evidence="1">
    <location>
        <begin position="1"/>
        <end position="15"/>
    </location>
</feature>
<organism evidence="2 3">
    <name type="scientific">Saccharothrix violaceirubra</name>
    <dbReference type="NCBI Taxonomy" id="413306"/>
    <lineage>
        <taxon>Bacteria</taxon>
        <taxon>Bacillati</taxon>
        <taxon>Actinomycetota</taxon>
        <taxon>Actinomycetes</taxon>
        <taxon>Pseudonocardiales</taxon>
        <taxon>Pseudonocardiaceae</taxon>
        <taxon>Saccharothrix</taxon>
    </lineage>
</organism>
<dbReference type="AlphaFoldDB" id="A0A7W7WVI6"/>
<protein>
    <submittedName>
        <fullName evidence="2">Uncharacterized protein</fullName>
    </submittedName>
</protein>
<gene>
    <name evidence="2" type="ORF">F4559_002460</name>
</gene>
<evidence type="ECO:0000313" key="2">
    <source>
        <dbReference type="EMBL" id="MBB4965101.1"/>
    </source>
</evidence>
<dbReference type="Proteomes" id="UP000542674">
    <property type="component" value="Unassembled WGS sequence"/>
</dbReference>
<accession>A0A7W7WVI6</accession>
<keyword evidence="3" id="KW-1185">Reference proteome</keyword>
<feature type="region of interest" description="Disordered" evidence="1">
    <location>
        <begin position="1"/>
        <end position="23"/>
    </location>
</feature>